<dbReference type="Pfam" id="PF04048">
    <property type="entry name" value="Sec8_N"/>
    <property type="match status" value="1"/>
</dbReference>
<gene>
    <name evidence="5" type="ORF">TEA_012774</name>
</gene>
<accession>A0A4S4ESS3</accession>
<dbReference type="GO" id="GO:0006904">
    <property type="term" value="P:vesicle docking involved in exocytosis"/>
    <property type="evidence" value="ECO:0007669"/>
    <property type="project" value="InterPro"/>
</dbReference>
<feature type="domain" description="Exocyst complex component Sec8 N-terminal" evidence="4">
    <location>
        <begin position="94"/>
        <end position="229"/>
    </location>
</feature>
<dbReference type="GO" id="GO:0000145">
    <property type="term" value="C:exocyst"/>
    <property type="evidence" value="ECO:0007669"/>
    <property type="project" value="UniProtKB-UniRule"/>
</dbReference>
<dbReference type="Proteomes" id="UP000306102">
    <property type="component" value="Unassembled WGS sequence"/>
</dbReference>
<keyword evidence="1 3" id="KW-0813">Transport</keyword>
<proteinExistence type="inferred from homology"/>
<sequence length="435" mass="47844">MVAQVKKPGSLGGGDGGGDLDRNYLKKTKTLICALNLLYHNHPLPQDVFDSVSTIYFNSNNNDGGDAAEGIIVDGDGDGVGGSNVNVVQKVSYLREDLSRIDESWAAARFDSLPHVVHILTSKDRDGEAQFLKEQSDIIEEVVDEVVHAYHSGFNKAIQNYSQILRLFSESTESIAVLKVDLAEAKKLLGARNKQLHQLWYRSVTLRHIISLLDQIEGIAKVPARIEKLIAEKQLYAAVQLHVQSSLMLEREGLQTVGALQDVRSELAKLRGVLFYKVLEDLHDHLYNKGDYRLIASTCFESVNKRERLLRGASGCGGGGGGGGGEVVIDNDLLSSINNSEVVFVKNNNGGGVGCSENVVRECRICQEEDEEHQIESPCACNGTLKLPPSQQEPINHAIRCKEEKKCQEEIAKGGGQQQQKQLINSLFWEENLGK</sequence>
<comment type="caution">
    <text evidence="5">The sequence shown here is derived from an EMBL/GenBank/DDBJ whole genome shotgun (WGS) entry which is preliminary data.</text>
</comment>
<keyword evidence="6" id="KW-1185">Reference proteome</keyword>
<dbReference type="PANTHER" id="PTHR14146:SF0">
    <property type="entry name" value="EXOCYST COMPLEX COMPONENT 4"/>
    <property type="match status" value="1"/>
</dbReference>
<dbReference type="PANTHER" id="PTHR14146">
    <property type="entry name" value="EXOCYST COMPLEX COMPONENT 4"/>
    <property type="match status" value="1"/>
</dbReference>
<evidence type="ECO:0000256" key="1">
    <source>
        <dbReference type="ARBA" id="ARBA00022448"/>
    </source>
</evidence>
<evidence type="ECO:0000259" key="4">
    <source>
        <dbReference type="Pfam" id="PF04048"/>
    </source>
</evidence>
<dbReference type="InterPro" id="IPR039682">
    <property type="entry name" value="Sec8/EXOC4"/>
</dbReference>
<dbReference type="STRING" id="542762.A0A4S4ESS3"/>
<evidence type="ECO:0000256" key="3">
    <source>
        <dbReference type="RuleBase" id="RU367079"/>
    </source>
</evidence>
<keyword evidence="3" id="KW-0653">Protein transport</keyword>
<dbReference type="EMBL" id="SDRB02002205">
    <property type="protein sequence ID" value="THG19910.1"/>
    <property type="molecule type" value="Genomic_DNA"/>
</dbReference>
<evidence type="ECO:0000313" key="5">
    <source>
        <dbReference type="EMBL" id="THG19910.1"/>
    </source>
</evidence>
<evidence type="ECO:0000313" key="6">
    <source>
        <dbReference type="Proteomes" id="UP000306102"/>
    </source>
</evidence>
<dbReference type="InterPro" id="IPR007191">
    <property type="entry name" value="Sec8_exocyst_N"/>
</dbReference>
<dbReference type="AlphaFoldDB" id="A0A4S4ESS3"/>
<dbReference type="GO" id="GO:0090522">
    <property type="term" value="P:vesicle tethering involved in exocytosis"/>
    <property type="evidence" value="ECO:0007669"/>
    <property type="project" value="UniProtKB-UniRule"/>
</dbReference>
<keyword evidence="2 3" id="KW-0268">Exocytosis</keyword>
<comment type="function">
    <text evidence="3">Component of the exocyst complex involved in the docking of exocytic vesicles with fusion sites on the plasma membrane.</text>
</comment>
<comment type="similarity">
    <text evidence="3">Belongs to the SEC8 family.</text>
</comment>
<protein>
    <recommendedName>
        <fullName evidence="3">Exocyst complex component Sec8</fullName>
    </recommendedName>
</protein>
<name>A0A4S4ESS3_CAMSN</name>
<dbReference type="GO" id="GO:0015031">
    <property type="term" value="P:protein transport"/>
    <property type="evidence" value="ECO:0007669"/>
    <property type="project" value="UniProtKB-KW"/>
</dbReference>
<dbReference type="GO" id="GO:0006893">
    <property type="term" value="P:Golgi to plasma membrane transport"/>
    <property type="evidence" value="ECO:0007669"/>
    <property type="project" value="TreeGrafter"/>
</dbReference>
<organism evidence="5 6">
    <name type="scientific">Camellia sinensis var. sinensis</name>
    <name type="common">China tea</name>
    <dbReference type="NCBI Taxonomy" id="542762"/>
    <lineage>
        <taxon>Eukaryota</taxon>
        <taxon>Viridiplantae</taxon>
        <taxon>Streptophyta</taxon>
        <taxon>Embryophyta</taxon>
        <taxon>Tracheophyta</taxon>
        <taxon>Spermatophyta</taxon>
        <taxon>Magnoliopsida</taxon>
        <taxon>eudicotyledons</taxon>
        <taxon>Gunneridae</taxon>
        <taxon>Pentapetalae</taxon>
        <taxon>asterids</taxon>
        <taxon>Ericales</taxon>
        <taxon>Theaceae</taxon>
        <taxon>Camellia</taxon>
    </lineage>
</organism>
<evidence type="ECO:0000256" key="2">
    <source>
        <dbReference type="ARBA" id="ARBA00022483"/>
    </source>
</evidence>
<reference evidence="5 6" key="1">
    <citation type="journal article" date="2018" name="Proc. Natl. Acad. Sci. U.S.A.">
        <title>Draft genome sequence of Camellia sinensis var. sinensis provides insights into the evolution of the tea genome and tea quality.</title>
        <authorList>
            <person name="Wei C."/>
            <person name="Yang H."/>
            <person name="Wang S."/>
            <person name="Zhao J."/>
            <person name="Liu C."/>
            <person name="Gao L."/>
            <person name="Xia E."/>
            <person name="Lu Y."/>
            <person name="Tai Y."/>
            <person name="She G."/>
            <person name="Sun J."/>
            <person name="Cao H."/>
            <person name="Tong W."/>
            <person name="Gao Q."/>
            <person name="Li Y."/>
            <person name="Deng W."/>
            <person name="Jiang X."/>
            <person name="Wang W."/>
            <person name="Chen Q."/>
            <person name="Zhang S."/>
            <person name="Li H."/>
            <person name="Wu J."/>
            <person name="Wang P."/>
            <person name="Li P."/>
            <person name="Shi C."/>
            <person name="Zheng F."/>
            <person name="Jian J."/>
            <person name="Huang B."/>
            <person name="Shan D."/>
            <person name="Shi M."/>
            <person name="Fang C."/>
            <person name="Yue Y."/>
            <person name="Li F."/>
            <person name="Li D."/>
            <person name="Wei S."/>
            <person name="Han B."/>
            <person name="Jiang C."/>
            <person name="Yin Y."/>
            <person name="Xia T."/>
            <person name="Zhang Z."/>
            <person name="Bennetzen J.L."/>
            <person name="Zhao S."/>
            <person name="Wan X."/>
        </authorList>
    </citation>
    <scope>NUCLEOTIDE SEQUENCE [LARGE SCALE GENOMIC DNA]</scope>
    <source>
        <strain evidence="6">cv. Shuchazao</strain>
        <tissue evidence="5">Leaf</tissue>
    </source>
</reference>
<dbReference type="GO" id="GO:0006612">
    <property type="term" value="P:protein targeting to membrane"/>
    <property type="evidence" value="ECO:0007669"/>
    <property type="project" value="UniProtKB-UniRule"/>
</dbReference>